<dbReference type="Gene3D" id="3.30.420.10">
    <property type="entry name" value="Ribonuclease H-like superfamily/Ribonuclease H"/>
    <property type="match status" value="1"/>
</dbReference>
<comment type="caution">
    <text evidence="2">The sequence shown here is derived from an EMBL/GenBank/DDBJ whole genome shotgun (WGS) entry which is preliminary data.</text>
</comment>
<dbReference type="GO" id="GO:0003676">
    <property type="term" value="F:nucleic acid binding"/>
    <property type="evidence" value="ECO:0007669"/>
    <property type="project" value="InterPro"/>
</dbReference>
<sequence>MLSDFIIAEKSFSLFELNDEEWEEALKNEPILNKESQLGFLSKSATSIITPSKDKYFNNESIHEQFSLVDNATTHTKKYVDANMFALNINKSCPVEYLVWNDDKGNHKIDCYFREGPNVNELKGLYVLCKELEIIPKNSKKSSFKLEQLRKLASGHISFKSKSKLEVLVDGFNKKYKMDIRLHFLPKYHCELNPIEQYWAYLKNRFRKFNEQSTNERLIIKLILDSREEYKIINMNSKIVGRFWRVVESYNVGEDYKTVMKKHLKSHRRIGLIDKYDKKSENR</sequence>
<dbReference type="EMBL" id="CAJNOC010009830">
    <property type="protein sequence ID" value="CAF1133361.1"/>
    <property type="molecule type" value="Genomic_DNA"/>
</dbReference>
<keyword evidence="3" id="KW-1185">Reference proteome</keyword>
<evidence type="ECO:0000313" key="2">
    <source>
        <dbReference type="EMBL" id="CAF1133361.1"/>
    </source>
</evidence>
<dbReference type="InterPro" id="IPR036397">
    <property type="entry name" value="RNaseH_sf"/>
</dbReference>
<feature type="domain" description="Tc1-like transposase DDE" evidence="1">
    <location>
        <begin position="174"/>
        <end position="218"/>
    </location>
</feature>
<dbReference type="OrthoDB" id="10039611at2759"/>
<name>A0A814RFQ4_9BILA</name>
<dbReference type="Pfam" id="PF13358">
    <property type="entry name" value="DDE_3"/>
    <property type="match status" value="1"/>
</dbReference>
<gene>
    <name evidence="2" type="ORF">OXX778_LOCUS22578</name>
</gene>
<organism evidence="2 3">
    <name type="scientific">Brachionus calyciflorus</name>
    <dbReference type="NCBI Taxonomy" id="104777"/>
    <lineage>
        <taxon>Eukaryota</taxon>
        <taxon>Metazoa</taxon>
        <taxon>Spiralia</taxon>
        <taxon>Gnathifera</taxon>
        <taxon>Rotifera</taxon>
        <taxon>Eurotatoria</taxon>
        <taxon>Monogononta</taxon>
        <taxon>Pseudotrocha</taxon>
        <taxon>Ploima</taxon>
        <taxon>Brachionidae</taxon>
        <taxon>Brachionus</taxon>
    </lineage>
</organism>
<accession>A0A814RFQ4</accession>
<reference evidence="2" key="1">
    <citation type="submission" date="2021-02" db="EMBL/GenBank/DDBJ databases">
        <authorList>
            <person name="Nowell W R."/>
        </authorList>
    </citation>
    <scope>NUCLEOTIDE SEQUENCE</scope>
    <source>
        <strain evidence="2">Ploen Becks lab</strain>
    </source>
</reference>
<evidence type="ECO:0000313" key="3">
    <source>
        <dbReference type="Proteomes" id="UP000663879"/>
    </source>
</evidence>
<protein>
    <recommendedName>
        <fullName evidence="1">Tc1-like transposase DDE domain-containing protein</fullName>
    </recommendedName>
</protein>
<dbReference type="AlphaFoldDB" id="A0A814RFQ4"/>
<evidence type="ECO:0000259" key="1">
    <source>
        <dbReference type="Pfam" id="PF13358"/>
    </source>
</evidence>
<dbReference type="Proteomes" id="UP000663879">
    <property type="component" value="Unassembled WGS sequence"/>
</dbReference>
<proteinExistence type="predicted"/>
<dbReference type="InterPro" id="IPR038717">
    <property type="entry name" value="Tc1-like_DDE_dom"/>
</dbReference>